<dbReference type="RefSeq" id="WP_189130727.1">
    <property type="nucleotide sequence ID" value="NZ_BMMS01000005.1"/>
</dbReference>
<name>A0A917ZKY8_9ACTN</name>
<keyword evidence="3" id="KW-0804">Transcription</keyword>
<dbReference type="SUPFAM" id="SSF46785">
    <property type="entry name" value="Winged helix' DNA-binding domain"/>
    <property type="match status" value="1"/>
</dbReference>
<dbReference type="AlphaFoldDB" id="A0A917ZKY8"/>
<dbReference type="InterPro" id="IPR028349">
    <property type="entry name" value="PafC-like"/>
</dbReference>
<sequence length="316" mass="34727">MKETSARLLRLLSLLQTRRDWSGEDLADRLGVTTRTVRRDVDKLRGLGYPVNATPGAAGGYRLGAGAALPPLLLDDDEAVAVAVGLRTAAGGTVSGIEETSVRALAKLEQVLPSRLRHRVNALQSITVPMATAAPTVDADVLTAIAAACRDHQRLRFDYRSHEGTDSLRTTEPHRLVHTGRYWYLVAWDAGREDWRTFRVDRITPKIPTGPRFTPREPPDTDIAAYTSWAVSTGAYRYRARITLHAPIERMALKVPPTTGFLEAIDDRTCTLRTGSNALDALAVYIALIGVDFVVHEPPELVEQVRTLAGRFSRAT</sequence>
<dbReference type="GO" id="GO:0003700">
    <property type="term" value="F:DNA-binding transcription factor activity"/>
    <property type="evidence" value="ECO:0007669"/>
    <property type="project" value="InterPro"/>
</dbReference>
<dbReference type="EMBL" id="BMMS01000005">
    <property type="protein sequence ID" value="GGO84129.1"/>
    <property type="molecule type" value="Genomic_DNA"/>
</dbReference>
<keyword evidence="1" id="KW-0805">Transcription regulation</keyword>
<dbReference type="GO" id="GO:0003677">
    <property type="term" value="F:DNA binding"/>
    <property type="evidence" value="ECO:0007669"/>
    <property type="project" value="UniProtKB-KW"/>
</dbReference>
<dbReference type="Pfam" id="PF13280">
    <property type="entry name" value="WYL"/>
    <property type="match status" value="1"/>
</dbReference>
<dbReference type="PIRSF" id="PIRSF016838">
    <property type="entry name" value="PafC"/>
    <property type="match status" value="1"/>
</dbReference>
<dbReference type="InterPro" id="IPR051534">
    <property type="entry name" value="CBASS_pafABC_assoc_protein"/>
</dbReference>
<dbReference type="InterPro" id="IPR036388">
    <property type="entry name" value="WH-like_DNA-bd_sf"/>
</dbReference>
<dbReference type="InterPro" id="IPR013196">
    <property type="entry name" value="HTH_11"/>
</dbReference>
<proteinExistence type="predicted"/>
<dbReference type="Gene3D" id="1.10.10.10">
    <property type="entry name" value="Winged helix-like DNA-binding domain superfamily/Winged helix DNA-binding domain"/>
    <property type="match status" value="1"/>
</dbReference>
<dbReference type="PROSITE" id="PS52050">
    <property type="entry name" value="WYL"/>
    <property type="match status" value="1"/>
</dbReference>
<dbReference type="PANTHER" id="PTHR34580">
    <property type="match status" value="1"/>
</dbReference>
<dbReference type="Proteomes" id="UP000641932">
    <property type="component" value="Unassembled WGS sequence"/>
</dbReference>
<feature type="domain" description="HTH deoR-type" evidence="4">
    <location>
        <begin position="4"/>
        <end position="59"/>
    </location>
</feature>
<dbReference type="InterPro" id="IPR057727">
    <property type="entry name" value="WCX_dom"/>
</dbReference>
<evidence type="ECO:0000256" key="2">
    <source>
        <dbReference type="ARBA" id="ARBA00023125"/>
    </source>
</evidence>
<dbReference type="Pfam" id="PF25583">
    <property type="entry name" value="WCX"/>
    <property type="match status" value="1"/>
</dbReference>
<keyword evidence="2 5" id="KW-0238">DNA-binding</keyword>
<protein>
    <submittedName>
        <fullName evidence="5">DNA-binding transcriptional regulator</fullName>
    </submittedName>
</protein>
<dbReference type="InterPro" id="IPR001034">
    <property type="entry name" value="DeoR_HTH"/>
</dbReference>
<dbReference type="PROSITE" id="PS00894">
    <property type="entry name" value="HTH_DEOR_1"/>
    <property type="match status" value="1"/>
</dbReference>
<evidence type="ECO:0000256" key="1">
    <source>
        <dbReference type="ARBA" id="ARBA00023015"/>
    </source>
</evidence>
<evidence type="ECO:0000313" key="5">
    <source>
        <dbReference type="EMBL" id="GGO84129.1"/>
    </source>
</evidence>
<comment type="caution">
    <text evidence="5">The sequence shown here is derived from an EMBL/GenBank/DDBJ whole genome shotgun (WGS) entry which is preliminary data.</text>
</comment>
<evidence type="ECO:0000313" key="6">
    <source>
        <dbReference type="Proteomes" id="UP000641932"/>
    </source>
</evidence>
<dbReference type="PANTHER" id="PTHR34580:SF3">
    <property type="entry name" value="PROTEIN PAFB"/>
    <property type="match status" value="1"/>
</dbReference>
<dbReference type="InterPro" id="IPR018356">
    <property type="entry name" value="Tscrpt_reg_HTH_DeoR_CS"/>
</dbReference>
<dbReference type="InterPro" id="IPR026881">
    <property type="entry name" value="WYL_dom"/>
</dbReference>
<gene>
    <name evidence="5" type="ORF">GCM10012280_14890</name>
</gene>
<reference evidence="5" key="1">
    <citation type="journal article" date="2014" name="Int. J. Syst. Evol. Microbiol.">
        <title>Complete genome sequence of Corynebacterium casei LMG S-19264T (=DSM 44701T), isolated from a smear-ripened cheese.</title>
        <authorList>
            <consortium name="US DOE Joint Genome Institute (JGI-PGF)"/>
            <person name="Walter F."/>
            <person name="Albersmeier A."/>
            <person name="Kalinowski J."/>
            <person name="Ruckert C."/>
        </authorList>
    </citation>
    <scope>NUCLEOTIDE SEQUENCE</scope>
    <source>
        <strain evidence="5">CGMCC 4.7201</strain>
    </source>
</reference>
<dbReference type="PROSITE" id="PS51000">
    <property type="entry name" value="HTH_DEOR_2"/>
    <property type="match status" value="1"/>
</dbReference>
<dbReference type="InterPro" id="IPR036390">
    <property type="entry name" value="WH_DNA-bd_sf"/>
</dbReference>
<accession>A0A917ZKY8</accession>
<organism evidence="5 6">
    <name type="scientific">Wenjunlia tyrosinilytica</name>
    <dbReference type="NCBI Taxonomy" id="1544741"/>
    <lineage>
        <taxon>Bacteria</taxon>
        <taxon>Bacillati</taxon>
        <taxon>Actinomycetota</taxon>
        <taxon>Actinomycetes</taxon>
        <taxon>Kitasatosporales</taxon>
        <taxon>Streptomycetaceae</taxon>
        <taxon>Wenjunlia</taxon>
    </lineage>
</organism>
<dbReference type="Pfam" id="PF08279">
    <property type="entry name" value="HTH_11"/>
    <property type="match status" value="1"/>
</dbReference>
<evidence type="ECO:0000256" key="3">
    <source>
        <dbReference type="ARBA" id="ARBA00023163"/>
    </source>
</evidence>
<keyword evidence="6" id="KW-1185">Reference proteome</keyword>
<reference evidence="5" key="2">
    <citation type="submission" date="2020-09" db="EMBL/GenBank/DDBJ databases">
        <authorList>
            <person name="Sun Q."/>
            <person name="Zhou Y."/>
        </authorList>
    </citation>
    <scope>NUCLEOTIDE SEQUENCE</scope>
    <source>
        <strain evidence="5">CGMCC 4.7201</strain>
    </source>
</reference>
<evidence type="ECO:0000259" key="4">
    <source>
        <dbReference type="PROSITE" id="PS51000"/>
    </source>
</evidence>